<reference evidence="1" key="1">
    <citation type="journal article" date="2023" name="G3 (Bethesda)">
        <title>A reference genome for the long-term kleptoplast-retaining sea slug Elysia crispata morphotype clarki.</title>
        <authorList>
            <person name="Eastman K.E."/>
            <person name="Pendleton A.L."/>
            <person name="Shaikh M.A."/>
            <person name="Suttiyut T."/>
            <person name="Ogas R."/>
            <person name="Tomko P."/>
            <person name="Gavelis G."/>
            <person name="Widhalm J.R."/>
            <person name="Wisecaver J.H."/>
        </authorList>
    </citation>
    <scope>NUCLEOTIDE SEQUENCE</scope>
    <source>
        <strain evidence="1">ECLA1</strain>
    </source>
</reference>
<accession>A0AAE0Z2F5</accession>
<dbReference type="EMBL" id="JAWDGP010004873">
    <property type="protein sequence ID" value="KAK3761553.1"/>
    <property type="molecule type" value="Genomic_DNA"/>
</dbReference>
<name>A0AAE0Z2F5_9GAST</name>
<comment type="caution">
    <text evidence="1">The sequence shown here is derived from an EMBL/GenBank/DDBJ whole genome shotgun (WGS) entry which is preliminary data.</text>
</comment>
<dbReference type="AlphaFoldDB" id="A0AAE0Z2F5"/>
<organism evidence="1 2">
    <name type="scientific">Elysia crispata</name>
    <name type="common">lettuce slug</name>
    <dbReference type="NCBI Taxonomy" id="231223"/>
    <lineage>
        <taxon>Eukaryota</taxon>
        <taxon>Metazoa</taxon>
        <taxon>Spiralia</taxon>
        <taxon>Lophotrochozoa</taxon>
        <taxon>Mollusca</taxon>
        <taxon>Gastropoda</taxon>
        <taxon>Heterobranchia</taxon>
        <taxon>Euthyneura</taxon>
        <taxon>Panpulmonata</taxon>
        <taxon>Sacoglossa</taxon>
        <taxon>Placobranchoidea</taxon>
        <taxon>Plakobranchidae</taxon>
        <taxon>Elysia</taxon>
    </lineage>
</organism>
<protein>
    <submittedName>
        <fullName evidence="1">Uncharacterized protein</fullName>
    </submittedName>
</protein>
<dbReference type="Proteomes" id="UP001283361">
    <property type="component" value="Unassembled WGS sequence"/>
</dbReference>
<evidence type="ECO:0000313" key="2">
    <source>
        <dbReference type="Proteomes" id="UP001283361"/>
    </source>
</evidence>
<proteinExistence type="predicted"/>
<evidence type="ECO:0000313" key="1">
    <source>
        <dbReference type="EMBL" id="KAK3761553.1"/>
    </source>
</evidence>
<sequence>MPWNNDHKFFRIAAQDRLSIDENHRSLPYCMVNANRFDYPVGKLENFLHEVNLNYRINEEDSLQEFVARLDIDKLLWRVSRRNYEIKPMQKTLHLDTSTNTVMVNTGINNDLIVGDKIFALPGISYLAKNNPSVNTFVMNGRTFMHPMIINWQEKSMLQSDVIELDANPYKATPNTMIGRMLQKYINKSESIDLNKLLSYLPRMKPIGTIMASLAGERRSLYDVAQTTVPLGAEFICSNWPF</sequence>
<keyword evidence="2" id="KW-1185">Reference proteome</keyword>
<gene>
    <name evidence="1" type="ORF">RRG08_010277</name>
</gene>